<feature type="region of interest" description="Disordered" evidence="7">
    <location>
        <begin position="1858"/>
        <end position="1916"/>
    </location>
</feature>
<dbReference type="SUPFAM" id="SSF52540">
    <property type="entry name" value="P-loop containing nucleoside triphosphate hydrolases"/>
    <property type="match status" value="2"/>
</dbReference>
<feature type="compositionally biased region" description="Polar residues" evidence="7">
    <location>
        <begin position="563"/>
        <end position="579"/>
    </location>
</feature>
<feature type="region of interest" description="Disordered" evidence="7">
    <location>
        <begin position="1993"/>
        <end position="2038"/>
    </location>
</feature>
<dbReference type="GO" id="GO:0004386">
    <property type="term" value="F:helicase activity"/>
    <property type="evidence" value="ECO:0007669"/>
    <property type="project" value="UniProtKB-KW"/>
</dbReference>
<name>N1QYZ3_AEGTA</name>
<feature type="compositionally biased region" description="Polar residues" evidence="7">
    <location>
        <begin position="728"/>
        <end position="738"/>
    </location>
</feature>
<evidence type="ECO:0000256" key="5">
    <source>
        <dbReference type="ARBA" id="ARBA00022840"/>
    </source>
</evidence>
<feature type="compositionally biased region" description="Basic and acidic residues" evidence="7">
    <location>
        <begin position="3533"/>
        <end position="3543"/>
    </location>
</feature>
<dbReference type="Pfam" id="PF14619">
    <property type="entry name" value="SnAC"/>
    <property type="match status" value="1"/>
</dbReference>
<keyword evidence="5" id="KW-0067">ATP-binding</keyword>
<dbReference type="InterPro" id="IPR001650">
    <property type="entry name" value="Helicase_C-like"/>
</dbReference>
<dbReference type="Gene3D" id="3.40.50.300">
    <property type="entry name" value="P-loop containing nucleotide triphosphate hydrolases"/>
    <property type="match status" value="1"/>
</dbReference>
<dbReference type="PANTHER" id="PTHR10799">
    <property type="entry name" value="SNF2/RAD54 HELICASE FAMILY"/>
    <property type="match status" value="1"/>
</dbReference>
<feature type="region of interest" description="Disordered" evidence="7">
    <location>
        <begin position="3470"/>
        <end position="3543"/>
    </location>
</feature>
<feature type="region of interest" description="Disordered" evidence="7">
    <location>
        <begin position="2863"/>
        <end position="2883"/>
    </location>
</feature>
<feature type="region of interest" description="Disordered" evidence="7">
    <location>
        <begin position="1"/>
        <end position="22"/>
    </location>
</feature>
<dbReference type="Pfam" id="PF00176">
    <property type="entry name" value="SNF2-rel_dom"/>
    <property type="match status" value="1"/>
</dbReference>
<evidence type="ECO:0000256" key="3">
    <source>
        <dbReference type="ARBA" id="ARBA00022801"/>
    </source>
</evidence>
<dbReference type="Pfam" id="PF00271">
    <property type="entry name" value="Helicase_C"/>
    <property type="match status" value="1"/>
</dbReference>
<feature type="compositionally biased region" description="Polar residues" evidence="7">
    <location>
        <begin position="1903"/>
        <end position="1916"/>
    </location>
</feature>
<dbReference type="FunFam" id="3.40.50.300:FF:000871">
    <property type="entry name" value="Chromatin structure-remodeling complex protein SYD"/>
    <property type="match status" value="1"/>
</dbReference>
<dbReference type="EnsemblPlants" id="EMT16433">
    <property type="protein sequence ID" value="EMT16433"/>
    <property type="gene ID" value="F775_01865"/>
</dbReference>
<feature type="compositionally biased region" description="Basic and acidic residues" evidence="7">
    <location>
        <begin position="3267"/>
        <end position="3280"/>
    </location>
</feature>
<dbReference type="InterPro" id="IPR049730">
    <property type="entry name" value="SNF2/RAD54-like_C"/>
</dbReference>
<dbReference type="PROSITE" id="PS51192">
    <property type="entry name" value="HELICASE_ATP_BIND_1"/>
    <property type="match status" value="1"/>
</dbReference>
<dbReference type="PROSITE" id="PS51194">
    <property type="entry name" value="HELICASE_CTER"/>
    <property type="match status" value="1"/>
</dbReference>
<reference evidence="8" key="1">
    <citation type="submission" date="2015-06" db="UniProtKB">
        <authorList>
            <consortium name="EnsemblPlants"/>
        </authorList>
    </citation>
    <scope>IDENTIFICATION</scope>
</reference>
<feature type="compositionally biased region" description="Basic and acidic residues" evidence="7">
    <location>
        <begin position="3011"/>
        <end position="3025"/>
    </location>
</feature>
<feature type="compositionally biased region" description="Polar residues" evidence="7">
    <location>
        <begin position="665"/>
        <end position="691"/>
    </location>
</feature>
<dbReference type="SMART" id="SM01314">
    <property type="entry name" value="SnAC"/>
    <property type="match status" value="1"/>
</dbReference>
<proteinExistence type="predicted"/>
<evidence type="ECO:0000313" key="8">
    <source>
        <dbReference type="EnsemblPlants" id="EMT16433"/>
    </source>
</evidence>
<feature type="region of interest" description="Disordered" evidence="7">
    <location>
        <begin position="2267"/>
        <end position="2299"/>
    </location>
</feature>
<evidence type="ECO:0000256" key="2">
    <source>
        <dbReference type="ARBA" id="ARBA00022741"/>
    </source>
</evidence>
<dbReference type="CDD" id="cd17996">
    <property type="entry name" value="DEXHc_SMARCA2_SMARCA4"/>
    <property type="match status" value="1"/>
</dbReference>
<feature type="compositionally biased region" description="Polar residues" evidence="7">
    <location>
        <begin position="279"/>
        <end position="293"/>
    </location>
</feature>
<organism evidence="8">
    <name type="scientific">Aegilops tauschii</name>
    <name type="common">Tausch's goatgrass</name>
    <name type="synonym">Aegilops squarrosa</name>
    <dbReference type="NCBI Taxonomy" id="37682"/>
    <lineage>
        <taxon>Eukaryota</taxon>
        <taxon>Viridiplantae</taxon>
        <taxon>Streptophyta</taxon>
        <taxon>Embryophyta</taxon>
        <taxon>Tracheophyta</taxon>
        <taxon>Spermatophyta</taxon>
        <taxon>Magnoliopsida</taxon>
        <taxon>Liliopsida</taxon>
        <taxon>Poales</taxon>
        <taxon>Poaceae</taxon>
        <taxon>BOP clade</taxon>
        <taxon>Pooideae</taxon>
        <taxon>Triticodae</taxon>
        <taxon>Triticeae</taxon>
        <taxon>Triticinae</taxon>
        <taxon>Aegilops</taxon>
    </lineage>
</organism>
<comment type="subcellular location">
    <subcellularLocation>
        <location evidence="1">Nucleus</location>
    </subcellularLocation>
</comment>
<dbReference type="InterPro" id="IPR029295">
    <property type="entry name" value="SnAC"/>
</dbReference>
<feature type="region of interest" description="Disordered" evidence="7">
    <location>
        <begin position="728"/>
        <end position="845"/>
    </location>
</feature>
<dbReference type="InterPro" id="IPR027417">
    <property type="entry name" value="P-loop_NTPase"/>
</dbReference>
<keyword evidence="3" id="KW-0378">Hydrolase</keyword>
<feature type="region of interest" description="Disordered" evidence="7">
    <location>
        <begin position="2229"/>
        <end position="2254"/>
    </location>
</feature>
<keyword evidence="2" id="KW-0547">Nucleotide-binding</keyword>
<dbReference type="InterPro" id="IPR014012">
    <property type="entry name" value="HSA_dom"/>
</dbReference>
<feature type="compositionally biased region" description="Polar residues" evidence="7">
    <location>
        <begin position="3066"/>
        <end position="3084"/>
    </location>
</feature>
<feature type="region of interest" description="Disordered" evidence="7">
    <location>
        <begin position="2354"/>
        <end position="2417"/>
    </location>
</feature>
<feature type="region of interest" description="Disordered" evidence="7">
    <location>
        <begin position="2654"/>
        <end position="2702"/>
    </location>
</feature>
<keyword evidence="6" id="KW-0539">Nucleus</keyword>
<feature type="compositionally biased region" description="Polar residues" evidence="7">
    <location>
        <begin position="585"/>
        <end position="602"/>
    </location>
</feature>
<feature type="compositionally biased region" description="Polar residues" evidence="7">
    <location>
        <begin position="2356"/>
        <end position="2378"/>
    </location>
</feature>
<dbReference type="SMART" id="SM00490">
    <property type="entry name" value="HELICc"/>
    <property type="match status" value="1"/>
</dbReference>
<feature type="region of interest" description="Disordered" evidence="7">
    <location>
        <begin position="2083"/>
        <end position="2106"/>
    </location>
</feature>
<accession>N1QYZ3</accession>
<dbReference type="GO" id="GO:0005524">
    <property type="term" value="F:ATP binding"/>
    <property type="evidence" value="ECO:0007669"/>
    <property type="project" value="UniProtKB-KW"/>
</dbReference>
<feature type="compositionally biased region" description="Basic and acidic residues" evidence="7">
    <location>
        <begin position="758"/>
        <end position="774"/>
    </location>
</feature>
<dbReference type="FunFam" id="3.40.50.10810:FF:000016">
    <property type="entry name" value="Chromatin structure-remodeling complex protein SYD"/>
    <property type="match status" value="1"/>
</dbReference>
<dbReference type="SMART" id="SM00487">
    <property type="entry name" value="DEXDc"/>
    <property type="match status" value="1"/>
</dbReference>
<dbReference type="InterPro" id="IPR014001">
    <property type="entry name" value="Helicase_ATP-bd"/>
</dbReference>
<evidence type="ECO:0000256" key="1">
    <source>
        <dbReference type="ARBA" id="ARBA00004123"/>
    </source>
</evidence>
<dbReference type="InterPro" id="IPR038718">
    <property type="entry name" value="SNF2-like_sf"/>
</dbReference>
<dbReference type="InterPro" id="IPR000330">
    <property type="entry name" value="SNF2_N"/>
</dbReference>
<keyword evidence="4" id="KW-0347">Helicase</keyword>
<dbReference type="GO" id="GO:0042393">
    <property type="term" value="F:histone binding"/>
    <property type="evidence" value="ECO:0007669"/>
    <property type="project" value="InterPro"/>
</dbReference>
<sequence>MALAMAPTKLKAQPIGSRERARGPRVGGFGGRGLGSCAISVDLFPARFASSKISSEIHAAVSVLNVLYLIIEIYQSLRMASSQHVEVEAAKLLQKLILESKDEPAKLATKLYVICQHMKLSGKEQSLPYQVISRAMETVVSQHGIDMDALRSSRVPFAGGPQAVDSSGVMSKDKEIIGGQSSMVGSDASQSSGQAALWHLPPGSADMARPGVYIPGRVPAGQNRGDVAGSDIHQGSMSQKSGRSSGVESPANMARPGVYIPGRVPAGQNRGDVAGSDIHQGSMSQKSGRSSGVESPASLQMEDTRSMNSHDSLKSDEKTSKKASSSKRKRMDSKAAGDMQSEENSKSDGISSGQNIRKRKQVGKAGAQGQPSRGAEPEQSHILQGATAQVPPLPGGASFFRAHQEGPPASAGRTIDNTKPSNPFAMSQVSNFAEGLASGSIPTELQKSILGGTNMFNTGFGWNQSSQGSAIKNTQGSVANLMRPGVNVEGKINVGSQGAFNPTPTSQMDFPKIPPYMSSSFGGGSQFLDKGKDSASGNIGTELHSAAKVGVNMGIVHGSPMQERQNITRAPQRAESSLQEARLSSLPNRNVGPYQTSHISPNTPFKEQQLKQLRAQCLVFLAFRNNMQPRKVHLEIALGGGPTAEGGGAGQGGNESRVADGSVRENGNSQENSAIFGSQSDMSRLPSTSAGSIAEADSSLKDSEIKKKINIAEHEKSSMEIENIQQAVMQGTGSSSEMRSQEIASPVPSGPQQSYFQGDKRRNAPETYRTDAENLNRNLGFGGQGPSSLGGNRQHPNFEAAVLTKDRLQDEASKESYPPSRLHHMPIDGYSSNLPGKDLTPDTDRNEVEHCTQMGEMSDRSADEGDDDLFEHDDFASTPPKYTMTEKWIIDYQKRKYGENEKKESVSSSEDLTAKTKSVIELKKLQLLSLQRRVRSEFLSDFFKPNTADLERVKAVKKHRHGRRVKQLEKIEQKMKEERQKRIRERQKEFFADIESHRERLEDSFKAKRERLKGFNRYIKEFHKRKERIHREKLDRIQREKINLLKNNDVEGYLRMVQDAKSDRVKQLLRETEKYLQKLGAKLRGDSSMDGRSYVSGKGVTANDVEDESYQPQNYLESNEKYYQLAHSVKEIVNDQPTYLNGGKLREYQMNGLRWLVSLYNNNLNGILADEMGLGKTVQVISLLCYLMETKNDRGPFLVVVPSSVLSGWVSELNFWAPSINKIAYFGPPEERRRLFKEMIVQQKFNVLLTTYEYLMNKHDRPKLSKIQWHYIIIDEGHRIKNASCKLNADLKLYRSSHRLLLTGTPLQNNLEELWALLNFLLPNIFNSSEDFSQWFNKPFESNGDNSADEALLSEEENLLIINRLHQVLRPFVLRRLKHKVESELPGKIERLVRCEASAYQKLLMTRVEDNLGGIGAVKVRSVHNSVMELRNICNHPYLSQLHVEEPYGFSMQIEGHLPRHYLPSIVRLCGKLEMLDRLLPKLKATGHRVLLFSTMTRLLDVMEDYLVWKKYQYLRLDGHTSGHERGALIDRFNDPDSPAFIFLLSIRAGGVGVNLQAADTVIIFDTDWNPQVDLQAQARAHRIGQKKEVLVLRLETGCAWSFLIYSLRFSALFVWSLDEVTIHMWKKVRTVEEQVRASAEHKLGVANQSITAGFFDNNTSAEDRREYLESLLRECKKEESAPVLDDDALNNILARSEDEIDIFESIDKQRLDDEMAVWLKVVQDGSVSGLDPSVLPPRLVSDDDLKPFCHAMKIYESSNVKNVKVNVRKKGELGGLDTKHYGRGKRAREVRSYEDQWTEEEFEKLCQAESPDSPQPGGVLKDIDISKESKLEVPAESSIDPKESSIDPVEAKTVPVLAVPDSSPPVPSVPDSSPAKRRRGRPRRSDVSVSPVMSPAKAVQQEAGTTLGSSAPASTIDSAAPTATIHSTGPDVTTHSAAPVAAIKPDIGTEVKATAFVAAVPTATMKPEIGTEVTDHVVLEGSIAKEVGPAVESGHDPVAASAAPHPPAPATSRGRKTQAVETPRRRGRKPKSLFSSSAGDININPVVAIGSGPASVGSPYPQGDMPASLMSRFQKDLVTGRPVTSLPEGVKGISAPESTTPVAEDKHTGTAISSDNANLLMPKIIHNENVGFVQASSEQVFSASVPTLTAVSGGILKASHILLADKPAEKQSASRRRRKKAPGGEDTGVSTRQRAAMKKSDGIPGTNDNVGADMSTAEKLGAVNVKDGSSLQDTPKELPNINSPPYDKSGYDSQPRTPIAVPISEAALPSGSGNAHVAYSDITPRIPTNPDGQDKPVNLHIGAPLAAASQPQVPCKTGNDHVAVCSVVTTTHSETVTEKPLLNPVSELANVQVEPPSSSLNSGKNISTVPSEVNSVAPSKASGRRRKGPASEPRTRSKAATAACERRARLAGPKQTGDARKLEILASPSTAVCVSSVEQQETALAEPPTASVCEPQKNAESHVRGGMSTPMGILDAPKQIATQSITACTEETNSSLSTQTPALPICRESNLSMGDKQGVGVYTIHGQTKMVLAAELASANDEHKLHEVHDKTADGNILQHSAANDTLQDKTDSIAGLDLASRHRIGDLEMEKGDSNTVMLPDCQTPFDASVKDIKDTLAPTEADVSDLQSEAAAIDVTSPKQDTMVVEALHTNSGGSASHLPAALQSTDSNQHAERKGSSENSGSKFFASGKKTEEMEGTLDKNTDNNLIQANADIALGRHSPSEDKREDSCAHVVDGGLLGSKQTLLEVVSAVNTDGSEEALNASSTHSNKDATSVCEVTKDPESHVRVSVLASAAMNARDDCEEVHNVPSTHSDRGGSMVEVDASRDDATSICEVCKDPESNVSGELSMPVGLAELELELPNQSKSSSQSSAVNADETKASINIQTTSLVESGEQKSPRNGAHELKEGMELAGPKIECTILMLSPDDKSSEAHSLAQREMVSGAEQASMKDDKRNKMVDVTFSSGEEQEIQRADVDLPTCPRYADCEGEKDHSPKTILAGSQSFCEASDKDVAPVKDDHTDPQSEVNVVDMNGANQDSAETEAMQIDGVSKGSSSDLPAALRSTDSNQPAEQDGLENSPSISACPKEHEKLEETSDEIGGGNSNRSRTDGDSHIMNLVGYSEDSDEDNSIQVADVGDVGSKETTHDGISAVPRGAEPGDGPCTEPTCETAVHVHEFNVDVAISEDGHGTMALGSVQASTTELKDLESGRCLEHGTGTSLSACNVHQSPLKELSYGISVIPDPVEHDGTGTPVALQEGTAVAAEPEAKKEVDEPKDVEPAAIKPEAVEHDGTEADPSKEASIPPQEETTAVALVTGPEQNEEADAPTQVKPVAVIPGTGPEEKKVEASTQEDNAEAVAAEPESARAQENAEASTQPSPMEIESVQETAMLGEAETRQQLPLPSAEGVVAEASEPPSIEVAAMKEPELLSTEPAPDGENAKLGEAEAEQLLQQPSSCEAMAVTGELPSAVGAKTDGTSDVAADESPAVVGEEVLNTETAPDGENPRPSEADTAQSPHLPEEGKAVAATEPANLEKAEANDGK</sequence>
<feature type="compositionally biased region" description="Gly residues" evidence="7">
    <location>
        <begin position="642"/>
        <end position="653"/>
    </location>
</feature>
<feature type="region of interest" description="Disordered" evidence="7">
    <location>
        <begin position="563"/>
        <end position="602"/>
    </location>
</feature>
<feature type="compositionally biased region" description="Basic and acidic residues" evidence="7">
    <location>
        <begin position="2693"/>
        <end position="2702"/>
    </location>
</feature>
<dbReference type="PROSITE" id="PS51204">
    <property type="entry name" value="HSA"/>
    <property type="match status" value="1"/>
</dbReference>
<feature type="region of interest" description="Disordered" evidence="7">
    <location>
        <begin position="642"/>
        <end position="700"/>
    </location>
</feature>
<feature type="compositionally biased region" description="Polar residues" evidence="7">
    <location>
        <begin position="233"/>
        <end position="247"/>
    </location>
</feature>
<dbReference type="CDD" id="cd18793">
    <property type="entry name" value="SF2_C_SNF"/>
    <property type="match status" value="1"/>
</dbReference>
<feature type="region of interest" description="Disordered" evidence="7">
    <location>
        <begin position="2168"/>
        <end position="2210"/>
    </location>
</feature>
<feature type="compositionally biased region" description="Polar residues" evidence="7">
    <location>
        <begin position="415"/>
        <end position="424"/>
    </location>
</feature>
<evidence type="ECO:0000256" key="4">
    <source>
        <dbReference type="ARBA" id="ARBA00022806"/>
    </source>
</evidence>
<dbReference type="GO" id="GO:0005634">
    <property type="term" value="C:nucleus"/>
    <property type="evidence" value="ECO:0007669"/>
    <property type="project" value="UniProtKB-SubCell"/>
</dbReference>
<feature type="compositionally biased region" description="Basic and acidic residues" evidence="7">
    <location>
        <begin position="3287"/>
        <end position="3300"/>
    </location>
</feature>
<feature type="region of interest" description="Disordered" evidence="7">
    <location>
        <begin position="3011"/>
        <end position="3118"/>
    </location>
</feature>
<feature type="region of interest" description="Disordered" evidence="7">
    <location>
        <begin position="209"/>
        <end position="424"/>
    </location>
</feature>
<evidence type="ECO:0000256" key="6">
    <source>
        <dbReference type="ARBA" id="ARBA00023242"/>
    </source>
</evidence>
<feature type="compositionally biased region" description="Basic and acidic residues" evidence="7">
    <location>
        <begin position="311"/>
        <end position="320"/>
    </location>
</feature>
<dbReference type="Gene3D" id="3.40.50.10810">
    <property type="entry name" value="Tandem AAA-ATPase domain"/>
    <property type="match status" value="1"/>
</dbReference>
<protein>
    <submittedName>
        <fullName evidence="8">Chromatin structure-remodeling complex subunit snf21</fullName>
    </submittedName>
</protein>
<feature type="region of interest" description="Disordered" evidence="7">
    <location>
        <begin position="3262"/>
        <end position="3395"/>
    </location>
</feature>
<feature type="region of interest" description="Disordered" evidence="7">
    <location>
        <begin position="2762"/>
        <end position="2783"/>
    </location>
</feature>
<feature type="region of interest" description="Disordered" evidence="7">
    <location>
        <begin position="3142"/>
        <end position="3164"/>
    </location>
</feature>
<dbReference type="GO" id="GO:0016787">
    <property type="term" value="F:hydrolase activity"/>
    <property type="evidence" value="ECO:0007669"/>
    <property type="project" value="UniProtKB-KW"/>
</dbReference>
<feature type="compositionally biased region" description="Basic and acidic residues" evidence="7">
    <location>
        <begin position="804"/>
        <end position="814"/>
    </location>
</feature>
<evidence type="ECO:0000256" key="7">
    <source>
        <dbReference type="SAM" id="MobiDB-lite"/>
    </source>
</evidence>